<keyword evidence="2" id="KW-1185">Reference proteome</keyword>
<reference evidence="1" key="1">
    <citation type="submission" date="2023-10" db="EMBL/GenBank/DDBJ databases">
        <title>Genome assembly of Pristionchus species.</title>
        <authorList>
            <person name="Yoshida K."/>
            <person name="Sommer R.J."/>
        </authorList>
    </citation>
    <scope>NUCLEOTIDE SEQUENCE</scope>
    <source>
        <strain evidence="1">RS5133</strain>
    </source>
</reference>
<evidence type="ECO:0008006" key="3">
    <source>
        <dbReference type="Google" id="ProtNLM"/>
    </source>
</evidence>
<organism evidence="1 2">
    <name type="scientific">Pristionchus fissidentatus</name>
    <dbReference type="NCBI Taxonomy" id="1538716"/>
    <lineage>
        <taxon>Eukaryota</taxon>
        <taxon>Metazoa</taxon>
        <taxon>Ecdysozoa</taxon>
        <taxon>Nematoda</taxon>
        <taxon>Chromadorea</taxon>
        <taxon>Rhabditida</taxon>
        <taxon>Rhabditina</taxon>
        <taxon>Diplogasteromorpha</taxon>
        <taxon>Diplogasteroidea</taxon>
        <taxon>Neodiplogasteridae</taxon>
        <taxon>Pristionchus</taxon>
    </lineage>
</organism>
<proteinExistence type="predicted"/>
<feature type="non-terminal residue" evidence="1">
    <location>
        <position position="265"/>
    </location>
</feature>
<gene>
    <name evidence="1" type="ORF">PFISCL1PPCAC_21260</name>
</gene>
<dbReference type="Proteomes" id="UP001432322">
    <property type="component" value="Unassembled WGS sequence"/>
</dbReference>
<protein>
    <recommendedName>
        <fullName evidence="3">F-box domain-containing protein</fullName>
    </recommendedName>
</protein>
<accession>A0AAV5WH31</accession>
<feature type="non-terminal residue" evidence="1">
    <location>
        <position position="1"/>
    </location>
</feature>
<dbReference type="AlphaFoldDB" id="A0AAV5WH31"/>
<name>A0AAV5WH31_9BILA</name>
<dbReference type="EMBL" id="BTSY01000005">
    <property type="protein sequence ID" value="GMT29963.1"/>
    <property type="molecule type" value="Genomic_DNA"/>
</dbReference>
<evidence type="ECO:0000313" key="1">
    <source>
        <dbReference type="EMBL" id="GMT29963.1"/>
    </source>
</evidence>
<sequence length="265" mass="31123">ETVPRSLPVMKEEEEEDKMLDFFPIFDLPAELSSKILSQMGRKELGICLQSLSLDKIHAEWRKGKKIEELTIRKNSEMNTIEMKCSRYGFPVKTINPSLPHLFDRFREVYEKCEIGRMTISVSPNLDKSLYNNLVECCKRIKCVDDLIISFPIIELPAKISSKILSYVGEKELSVCLQSFTLDKMHAEWSEDKRIEFLSIDLNHGNVSYLFSTRYGNFTHTFPARLIIDRFREFLHNFEFKQLYITSSTEQYDPELYELLEQCMQ</sequence>
<comment type="caution">
    <text evidence="1">The sequence shown here is derived from an EMBL/GenBank/DDBJ whole genome shotgun (WGS) entry which is preliminary data.</text>
</comment>
<evidence type="ECO:0000313" key="2">
    <source>
        <dbReference type="Proteomes" id="UP001432322"/>
    </source>
</evidence>